<dbReference type="OrthoDB" id="6025819at2"/>
<dbReference type="RefSeq" id="WP_014159384.1">
    <property type="nucleotide sequence ID" value="NC_016147.2"/>
</dbReference>
<dbReference type="AlphaFoldDB" id="G7UW93"/>
<gene>
    <name evidence="3" type="ordered locus">DSC_02765</name>
</gene>
<dbReference type="Gene3D" id="3.10.450.160">
    <property type="entry name" value="inner membrane protein cigr"/>
    <property type="match status" value="1"/>
</dbReference>
<evidence type="ECO:0000313" key="3">
    <source>
        <dbReference type="EMBL" id="AER55206.1"/>
    </source>
</evidence>
<dbReference type="eggNOG" id="COG5455">
    <property type="taxonomic scope" value="Bacteria"/>
</dbReference>
<organism evidence="3 4">
    <name type="scientific">Pseudoxanthomonas spadix (strain BD-a59)</name>
    <dbReference type="NCBI Taxonomy" id="1045855"/>
    <lineage>
        <taxon>Bacteria</taxon>
        <taxon>Pseudomonadati</taxon>
        <taxon>Pseudomonadota</taxon>
        <taxon>Gammaproteobacteria</taxon>
        <taxon>Lysobacterales</taxon>
        <taxon>Lysobacteraceae</taxon>
        <taxon>Pseudoxanthomonas</taxon>
    </lineage>
</organism>
<dbReference type="HOGENOM" id="CLU_102089_2_0_6"/>
<evidence type="ECO:0000256" key="1">
    <source>
        <dbReference type="SAM" id="MobiDB-lite"/>
    </source>
</evidence>
<evidence type="ECO:0008006" key="5">
    <source>
        <dbReference type="Google" id="ProtNLM"/>
    </source>
</evidence>
<evidence type="ECO:0000256" key="2">
    <source>
        <dbReference type="SAM" id="SignalP"/>
    </source>
</evidence>
<accession>G7UW93</accession>
<keyword evidence="2" id="KW-0732">Signal</keyword>
<dbReference type="Pfam" id="PF11776">
    <property type="entry name" value="RcnB"/>
    <property type="match status" value="1"/>
</dbReference>
<proteinExistence type="predicted"/>
<sequence length="154" mass="18310">MKRTILSLLSIPVLAMSLAAAPVMAGERDHDRGRGHHGWDKGHDKHHDRRADHYDRYDRRDAYRDGYRDGYRRPVVVHNHYRPGPPPRVYRPYAYERGHRYDNYYSGRTYVINDYDRYYVRRPPHGHHWVRDDRGNLILVAIATGVITDLLLNH</sequence>
<dbReference type="STRING" id="1045855.DSC_02765"/>
<dbReference type="KEGG" id="psd:DSC_02765"/>
<dbReference type="EMBL" id="CP003093">
    <property type="protein sequence ID" value="AER55206.1"/>
    <property type="molecule type" value="Genomic_DNA"/>
</dbReference>
<feature type="region of interest" description="Disordered" evidence="1">
    <location>
        <begin position="27"/>
        <end position="50"/>
    </location>
</feature>
<protein>
    <recommendedName>
        <fullName evidence="5">Transmembrane signal peptide protein</fullName>
    </recommendedName>
</protein>
<dbReference type="Proteomes" id="UP000005870">
    <property type="component" value="Chromosome"/>
</dbReference>
<feature type="chain" id="PRO_5003504469" description="Transmembrane signal peptide protein" evidence="2">
    <location>
        <begin position="26"/>
        <end position="154"/>
    </location>
</feature>
<keyword evidence="4" id="KW-1185">Reference proteome</keyword>
<reference evidence="3 4" key="1">
    <citation type="journal article" date="2012" name="J. Bacteriol.">
        <title>Complete Genome Sequence of the BTEX-Degrading Bacterium Pseudoxanthomonas spadix BD-a59.</title>
        <authorList>
            <person name="Lee S.H."/>
            <person name="Jin H.M."/>
            <person name="Lee H.J."/>
            <person name="Kim J.M."/>
            <person name="Jeon C.O."/>
        </authorList>
    </citation>
    <scope>NUCLEOTIDE SEQUENCE [LARGE SCALE GENOMIC DNA]</scope>
    <source>
        <strain evidence="3 4">BD-a59</strain>
    </source>
</reference>
<name>G7UW93_PSEUP</name>
<feature type="signal peptide" evidence="2">
    <location>
        <begin position="1"/>
        <end position="25"/>
    </location>
</feature>
<evidence type="ECO:0000313" key="4">
    <source>
        <dbReference type="Proteomes" id="UP000005870"/>
    </source>
</evidence>
<dbReference type="InterPro" id="IPR024572">
    <property type="entry name" value="RcnB"/>
</dbReference>